<gene>
    <name evidence="5" type="ORF">D0817_24235</name>
</gene>
<evidence type="ECO:0000313" key="6">
    <source>
        <dbReference type="Proteomes" id="UP000288102"/>
    </source>
</evidence>
<dbReference type="EMBL" id="QWDM01000026">
    <property type="protein sequence ID" value="RUT67850.1"/>
    <property type="molecule type" value="Genomic_DNA"/>
</dbReference>
<name>A0A434A0D9_9FLAO</name>
<dbReference type="InterPro" id="IPR036390">
    <property type="entry name" value="WH_DNA-bd_sf"/>
</dbReference>
<dbReference type="SUPFAM" id="SSF46785">
    <property type="entry name" value="Winged helix' DNA-binding domain"/>
    <property type="match status" value="1"/>
</dbReference>
<dbReference type="Pfam" id="PF01638">
    <property type="entry name" value="HxlR"/>
    <property type="match status" value="1"/>
</dbReference>
<feature type="domain" description="HTH hxlR-type" evidence="4">
    <location>
        <begin position="21"/>
        <end position="119"/>
    </location>
</feature>
<dbReference type="GO" id="GO:0003677">
    <property type="term" value="F:DNA binding"/>
    <property type="evidence" value="ECO:0007669"/>
    <property type="project" value="UniProtKB-KW"/>
</dbReference>
<protein>
    <submittedName>
        <fullName evidence="5">Transcriptional regulator</fullName>
    </submittedName>
</protein>
<keyword evidence="6" id="KW-1185">Reference proteome</keyword>
<reference evidence="6" key="1">
    <citation type="journal article" date="2019" name="Syst. Appl. Microbiol.">
        <title>Flavobacterium circumlabens sp. nov. and Flavobacterium cupreum sp. nov., two psychrotrophic species isolated from Antarctic environmental samples.</title>
        <authorList>
            <person name="Kralova S."/>
            <person name="Busse H.-J."/>
            <person name="Svec P."/>
            <person name="Maslanova I."/>
            <person name="Stankova E."/>
            <person name="Bartak M."/>
            <person name="Sedlacek I."/>
        </authorList>
    </citation>
    <scope>NUCLEOTIDE SEQUENCE [LARGE SCALE GENOMIC DNA]</scope>
    <source>
        <strain evidence="6">CCM 8825</strain>
    </source>
</reference>
<keyword evidence="2" id="KW-0238">DNA-binding</keyword>
<dbReference type="PANTHER" id="PTHR33204">
    <property type="entry name" value="TRANSCRIPTIONAL REGULATOR, MARR FAMILY"/>
    <property type="match status" value="1"/>
</dbReference>
<dbReference type="Proteomes" id="UP000288102">
    <property type="component" value="Unassembled WGS sequence"/>
</dbReference>
<evidence type="ECO:0000256" key="1">
    <source>
        <dbReference type="ARBA" id="ARBA00023015"/>
    </source>
</evidence>
<organism evidence="5 6">
    <name type="scientific">Flavobacterium cupreum</name>
    <dbReference type="NCBI Taxonomy" id="2133766"/>
    <lineage>
        <taxon>Bacteria</taxon>
        <taxon>Pseudomonadati</taxon>
        <taxon>Bacteroidota</taxon>
        <taxon>Flavobacteriia</taxon>
        <taxon>Flavobacteriales</taxon>
        <taxon>Flavobacteriaceae</taxon>
        <taxon>Flavobacterium</taxon>
    </lineage>
</organism>
<evidence type="ECO:0000313" key="5">
    <source>
        <dbReference type="EMBL" id="RUT67850.1"/>
    </source>
</evidence>
<dbReference type="Gene3D" id="1.10.10.10">
    <property type="entry name" value="Winged helix-like DNA-binding domain superfamily/Winged helix DNA-binding domain"/>
    <property type="match status" value="1"/>
</dbReference>
<dbReference type="RefSeq" id="WP_127340856.1">
    <property type="nucleotide sequence ID" value="NZ_QWDM01000026.1"/>
</dbReference>
<keyword evidence="3" id="KW-0804">Transcription</keyword>
<evidence type="ECO:0000256" key="2">
    <source>
        <dbReference type="ARBA" id="ARBA00023125"/>
    </source>
</evidence>
<sequence length="131" mass="15124">MSKKKLNSTNTLNEYYLDERCTLNKVLRIVGKRWVSEILVLIKLDVSRFSNLKESLNGISDNVLSNVLNELVTAKLIEKEIFNEVPLRVEYRITDSGLTLVKVLHELCDWGKANIPYEIRIQPASYTKKVK</sequence>
<dbReference type="InterPro" id="IPR002577">
    <property type="entry name" value="HTH_HxlR"/>
</dbReference>
<keyword evidence="1" id="KW-0805">Transcription regulation</keyword>
<dbReference type="AlphaFoldDB" id="A0A434A0D9"/>
<dbReference type="InterPro" id="IPR036388">
    <property type="entry name" value="WH-like_DNA-bd_sf"/>
</dbReference>
<dbReference type="OrthoDB" id="9797599at2"/>
<dbReference type="PROSITE" id="PS51118">
    <property type="entry name" value="HTH_HXLR"/>
    <property type="match status" value="1"/>
</dbReference>
<accession>A0A434A0D9</accession>
<proteinExistence type="predicted"/>
<evidence type="ECO:0000256" key="3">
    <source>
        <dbReference type="ARBA" id="ARBA00023163"/>
    </source>
</evidence>
<comment type="caution">
    <text evidence="5">The sequence shown here is derived from an EMBL/GenBank/DDBJ whole genome shotgun (WGS) entry which is preliminary data.</text>
</comment>
<evidence type="ECO:0000259" key="4">
    <source>
        <dbReference type="PROSITE" id="PS51118"/>
    </source>
</evidence>